<dbReference type="Gene3D" id="3.40.50.1980">
    <property type="entry name" value="Nitrogenase molybdenum iron protein domain"/>
    <property type="match status" value="2"/>
</dbReference>
<gene>
    <name evidence="2" type="ORF">C4N18_06645</name>
</gene>
<feature type="domain" description="Fe/B12 periplasmic-binding" evidence="1">
    <location>
        <begin position="29"/>
        <end position="291"/>
    </location>
</feature>
<dbReference type="InterPro" id="IPR002491">
    <property type="entry name" value="ABC_transptr_periplasmic_BD"/>
</dbReference>
<dbReference type="RefSeq" id="WP_005949885.1">
    <property type="nucleotide sequence ID" value="NZ_CP028103.1"/>
</dbReference>
<evidence type="ECO:0000313" key="3">
    <source>
        <dbReference type="Proteomes" id="UP000241238"/>
    </source>
</evidence>
<dbReference type="Proteomes" id="UP000241238">
    <property type="component" value="Chromosome"/>
</dbReference>
<protein>
    <submittedName>
        <fullName evidence="2">ABC transporter substrate-binding protein</fullName>
    </submittedName>
</protein>
<accession>A0ABM6U3J8</accession>
<proteinExistence type="predicted"/>
<dbReference type="SUPFAM" id="SSF53807">
    <property type="entry name" value="Helical backbone' metal receptor"/>
    <property type="match status" value="1"/>
</dbReference>
<name>A0ABM6U3J8_FUSVA</name>
<dbReference type="InterPro" id="IPR050902">
    <property type="entry name" value="ABC_Transporter_SBP"/>
</dbReference>
<reference evidence="3" key="1">
    <citation type="journal article" date="2018" name="MSphere">
        <title>Fusobacterium Genomics Using MinION and Illumina Sequencing Enables Genome Completion and Correction.</title>
        <authorList>
            <person name="Todd S.M."/>
            <person name="Settlage R.E."/>
            <person name="Lahmers K.K."/>
            <person name="Slade D.J."/>
        </authorList>
    </citation>
    <scope>NUCLEOTIDE SEQUENCE [LARGE SCALE GENOMIC DNA]</scope>
    <source>
        <strain evidence="3">ATCC 27725</strain>
    </source>
</reference>
<dbReference type="GeneID" id="77467667"/>
<dbReference type="PANTHER" id="PTHR30535">
    <property type="entry name" value="VITAMIN B12-BINDING PROTEIN"/>
    <property type="match status" value="1"/>
</dbReference>
<evidence type="ECO:0000259" key="1">
    <source>
        <dbReference type="PROSITE" id="PS50983"/>
    </source>
</evidence>
<dbReference type="EMBL" id="CP028103">
    <property type="protein sequence ID" value="AVQ30904.1"/>
    <property type="molecule type" value="Genomic_DNA"/>
</dbReference>
<dbReference type="PROSITE" id="PS50983">
    <property type="entry name" value="FE_B12_PBP"/>
    <property type="match status" value="1"/>
</dbReference>
<organism evidence="2 3">
    <name type="scientific">Fusobacterium varium ATCC 27725</name>
    <dbReference type="NCBI Taxonomy" id="469618"/>
    <lineage>
        <taxon>Bacteria</taxon>
        <taxon>Fusobacteriati</taxon>
        <taxon>Fusobacteriota</taxon>
        <taxon>Fusobacteriia</taxon>
        <taxon>Fusobacteriales</taxon>
        <taxon>Fusobacteriaceae</taxon>
        <taxon>Fusobacterium</taxon>
    </lineage>
</organism>
<keyword evidence="3" id="KW-1185">Reference proteome</keyword>
<sequence length="295" mass="34095">MKKLIYLFFMVFIIGNLNAKEIENKKYNRIVSMSMAGDEILFDLIDRERIIAFSGHSSVNEMASVLNKKLDRYEKIDNNIEKIIDMEPDLVIAANWLKKEIADQLEDADINVYTYKTSTTFEEQKELIMELAILLDAEEKGKEIVKNMDDRLAVVQEKIKRSGKSAPRILEYSHTEGTNGKGSIFDDMIQKIYGINLAAEIGIGRFAKLSKEKVIEIDPDIILVPTWENFSDIKENDNKILDFIKKDNSYKDLKAVKNNQIYVIPGKYVYIYSQYVIEGIEDLAQTVYQFKDEEK</sequence>
<evidence type="ECO:0000313" key="2">
    <source>
        <dbReference type="EMBL" id="AVQ30904.1"/>
    </source>
</evidence>
<dbReference type="Pfam" id="PF01497">
    <property type="entry name" value="Peripla_BP_2"/>
    <property type="match status" value="1"/>
</dbReference>
<dbReference type="PANTHER" id="PTHR30535:SF34">
    <property type="entry name" value="MOLYBDATE-BINDING PROTEIN MOLA"/>
    <property type="match status" value="1"/>
</dbReference>